<dbReference type="InterPro" id="IPR008928">
    <property type="entry name" value="6-hairpin_glycosidase_sf"/>
</dbReference>
<dbReference type="PANTHER" id="PTHR11051">
    <property type="entry name" value="GLYCOSYL HYDROLASE-RELATED"/>
    <property type="match status" value="1"/>
</dbReference>
<comment type="caution">
    <text evidence="2">The sequence shown here is derived from an EMBL/GenBank/DDBJ whole genome shotgun (WGS) entry which is preliminary data.</text>
</comment>
<evidence type="ECO:0000313" key="3">
    <source>
        <dbReference type="Proteomes" id="UP000808349"/>
    </source>
</evidence>
<reference evidence="2 3" key="1">
    <citation type="submission" date="2020-10" db="EMBL/GenBank/DDBJ databases">
        <title>Connecting structure to function with the recovery of over 1000 high-quality activated sludge metagenome-assembled genomes encoding full-length rRNA genes using long-read sequencing.</title>
        <authorList>
            <person name="Singleton C.M."/>
            <person name="Petriglieri F."/>
            <person name="Kristensen J.M."/>
            <person name="Kirkegaard R.H."/>
            <person name="Michaelsen T.Y."/>
            <person name="Andersen M.H."/>
            <person name="Karst S.M."/>
            <person name="Dueholm M.S."/>
            <person name="Nielsen P.H."/>
            <person name="Albertsen M."/>
        </authorList>
    </citation>
    <scope>NUCLEOTIDE SEQUENCE [LARGE SCALE GENOMIC DNA]</scope>
    <source>
        <strain evidence="2">Ribe_18-Q3-R11-54_BAT3C.373</strain>
    </source>
</reference>
<sequence>MHGNTFDSNKNYLIRDSWYDIWKTADIKIGGDISAQQGIRFNIYQLFCTYTGKDPRLNIGPKGFTGEKYGGCTYWDTEAYCIPFYLGTAALEVSRNLLMYRYHQLNKAIINAQMLGFDHGAALYPMVTMNGEECHNEWEITFEEIHRNGAIVYAIYDYIKYTGDEDYLWNYGIDVITAINRFWIQRVHYSKPKNKYVMHGVTGPNEYENNVNNNWYTLYLAQWCLNYGHDVLQKLADHQPEQFEHVKRRIHLDDTEMYTWRTVAHQIYLPENKELNIFLQQEDYLEKDLQPIVSIPEGQIPLHQHWSWDRILRSCYIKQADVLQGIYFFEDDFTMDQIKSNFDFYEPMTVHESSLSPCIHSILATKLGYMEKAEELYLRTSRLDLDDYNHDTCDGLHITSMAGTWMSVIKGFGGIRIVNHQIVINPRLPKHWTDPLLFSCALKDPSFTINIQKELCTLTNQGSQDIPINIKNTSIMLHPREQKSIPYA</sequence>
<dbReference type="InterPro" id="IPR005195">
    <property type="entry name" value="Glyco_hydro_65_M"/>
</dbReference>
<proteinExistence type="predicted"/>
<dbReference type="GO" id="GO:0004553">
    <property type="term" value="F:hydrolase activity, hydrolyzing O-glycosyl compounds"/>
    <property type="evidence" value="ECO:0007669"/>
    <property type="project" value="TreeGrafter"/>
</dbReference>
<dbReference type="EMBL" id="JADKFW010000018">
    <property type="protein sequence ID" value="MBK9719294.1"/>
    <property type="molecule type" value="Genomic_DNA"/>
</dbReference>
<dbReference type="Gene3D" id="1.50.10.10">
    <property type="match status" value="1"/>
</dbReference>
<name>A0A9D7SC80_9BACT</name>
<accession>A0A9D7SC80</accession>
<dbReference type="SUPFAM" id="SSF48208">
    <property type="entry name" value="Six-hairpin glycosidases"/>
    <property type="match status" value="1"/>
</dbReference>
<dbReference type="Pfam" id="PF03632">
    <property type="entry name" value="Glyco_hydro_65m"/>
    <property type="match status" value="1"/>
</dbReference>
<dbReference type="PANTHER" id="PTHR11051:SF14">
    <property type="entry name" value="MALTOSE PHOSPHORYLASE"/>
    <property type="match status" value="1"/>
</dbReference>
<protein>
    <recommendedName>
        <fullName evidence="1">Glycoside hydrolase family 65 central catalytic domain-containing protein</fullName>
    </recommendedName>
</protein>
<dbReference type="Proteomes" id="UP000808349">
    <property type="component" value="Unassembled WGS sequence"/>
</dbReference>
<organism evidence="2 3">
    <name type="scientific">Candidatus Defluviibacterium haderslevense</name>
    <dbReference type="NCBI Taxonomy" id="2981993"/>
    <lineage>
        <taxon>Bacteria</taxon>
        <taxon>Pseudomonadati</taxon>
        <taxon>Bacteroidota</taxon>
        <taxon>Saprospiria</taxon>
        <taxon>Saprospirales</taxon>
        <taxon>Saprospiraceae</taxon>
        <taxon>Candidatus Defluviibacterium</taxon>
    </lineage>
</organism>
<dbReference type="AlphaFoldDB" id="A0A9D7SC80"/>
<dbReference type="GO" id="GO:0005975">
    <property type="term" value="P:carbohydrate metabolic process"/>
    <property type="evidence" value="ECO:0007669"/>
    <property type="project" value="InterPro"/>
</dbReference>
<gene>
    <name evidence="2" type="ORF">IPO85_17620</name>
</gene>
<feature type="domain" description="Glycoside hydrolase family 65 central catalytic" evidence="1">
    <location>
        <begin position="40"/>
        <end position="406"/>
    </location>
</feature>
<dbReference type="InterPro" id="IPR012341">
    <property type="entry name" value="6hp_glycosidase-like_sf"/>
</dbReference>
<evidence type="ECO:0000313" key="2">
    <source>
        <dbReference type="EMBL" id="MBK9719294.1"/>
    </source>
</evidence>
<evidence type="ECO:0000259" key="1">
    <source>
        <dbReference type="Pfam" id="PF03632"/>
    </source>
</evidence>
<dbReference type="Gene3D" id="2.60.420.10">
    <property type="entry name" value="Maltose phosphorylase, domain 3"/>
    <property type="match status" value="1"/>
</dbReference>